<feature type="non-terminal residue" evidence="1">
    <location>
        <position position="55"/>
    </location>
</feature>
<comment type="caution">
    <text evidence="1">The sequence shown here is derived from an EMBL/GenBank/DDBJ whole genome shotgun (WGS) entry which is preliminary data.</text>
</comment>
<organism evidence="1 2">
    <name type="scientific">Trichinella britovi</name>
    <name type="common">Parasitic roundworm</name>
    <dbReference type="NCBI Taxonomy" id="45882"/>
    <lineage>
        <taxon>Eukaryota</taxon>
        <taxon>Metazoa</taxon>
        <taxon>Ecdysozoa</taxon>
        <taxon>Nematoda</taxon>
        <taxon>Enoplea</taxon>
        <taxon>Dorylaimia</taxon>
        <taxon>Trichinellida</taxon>
        <taxon>Trichinellidae</taxon>
        <taxon>Trichinella</taxon>
    </lineage>
</organism>
<keyword evidence="2" id="KW-1185">Reference proteome</keyword>
<name>A0A0V1A3Z4_TRIBR</name>
<dbReference type="EMBL" id="JYDI01003481">
    <property type="protein sequence ID" value="KRY19332.1"/>
    <property type="molecule type" value="Genomic_DNA"/>
</dbReference>
<dbReference type="Proteomes" id="UP000054653">
    <property type="component" value="Unassembled WGS sequence"/>
</dbReference>
<gene>
    <name evidence="1" type="ORF">T03_3066</name>
</gene>
<dbReference type="AlphaFoldDB" id="A0A0V1A3Z4"/>
<accession>A0A0V1A3Z4</accession>
<sequence length="55" mass="6481">MESIRNHLFQNCISFEMRFGHLFLILNSHTIISQSKNAALLWILPFSNKTFLENN</sequence>
<reference evidence="1 2" key="1">
    <citation type="submission" date="2015-01" db="EMBL/GenBank/DDBJ databases">
        <title>Evolution of Trichinella species and genotypes.</title>
        <authorList>
            <person name="Korhonen P.K."/>
            <person name="Edoardo P."/>
            <person name="Giuseppe L.R."/>
            <person name="Gasser R.B."/>
        </authorList>
    </citation>
    <scope>NUCLEOTIDE SEQUENCE [LARGE SCALE GENOMIC DNA]</scope>
    <source>
        <strain evidence="1">ISS120</strain>
    </source>
</reference>
<proteinExistence type="predicted"/>
<evidence type="ECO:0000313" key="1">
    <source>
        <dbReference type="EMBL" id="KRY19332.1"/>
    </source>
</evidence>
<protein>
    <submittedName>
        <fullName evidence="1">Uncharacterized protein</fullName>
    </submittedName>
</protein>
<evidence type="ECO:0000313" key="2">
    <source>
        <dbReference type="Proteomes" id="UP000054653"/>
    </source>
</evidence>